<dbReference type="Gene3D" id="1.10.510.10">
    <property type="entry name" value="Transferase(Phosphotransferase) domain 1"/>
    <property type="match status" value="1"/>
</dbReference>
<dbReference type="GO" id="GO:0004672">
    <property type="term" value="F:protein kinase activity"/>
    <property type="evidence" value="ECO:0000314"/>
    <property type="project" value="ZFIN"/>
</dbReference>
<dbReference type="InterPro" id="IPR017441">
    <property type="entry name" value="Protein_kinase_ATP_BS"/>
</dbReference>
<dbReference type="SUPFAM" id="SSF56112">
    <property type="entry name" value="Protein kinase-like (PK-like)"/>
    <property type="match status" value="1"/>
</dbReference>
<reference evidence="13" key="2">
    <citation type="journal article" date="2016" name="FEBS Lett.">
        <title>Structural and functional studies of a large winged Z-DNA-binding domain of Danio rerio protein kinase PKZ.</title>
        <authorList>
            <person name="Subramani V.K."/>
            <person name="Kim D."/>
            <person name="Yun K."/>
            <person name="Kim K.K."/>
        </authorList>
    </citation>
    <scope>X-RAY CRYSTALLOGRAPHY (2.49 ANGSTROMS) OF 1-69</scope>
</reference>
<dbReference type="InterPro" id="IPR036390">
    <property type="entry name" value="WH_DNA-bd_sf"/>
</dbReference>
<evidence type="ECO:0000259" key="10">
    <source>
        <dbReference type="PROSITE" id="PS50139"/>
    </source>
</evidence>
<dbReference type="InterPro" id="IPR008271">
    <property type="entry name" value="Ser/Thr_kinase_AS"/>
</dbReference>
<dbReference type="PANTHER" id="PTHR11042">
    <property type="entry name" value="EUKARYOTIC TRANSLATION INITIATION FACTOR 2-ALPHA KINASE EIF2-ALPHA KINASE -RELATED"/>
    <property type="match status" value="1"/>
</dbReference>
<keyword evidence="5" id="KW-0694">RNA-binding</keyword>
<dbReference type="Gene3D" id="3.30.200.20">
    <property type="entry name" value="Phosphorylase Kinase, domain 1"/>
    <property type="match status" value="1"/>
</dbReference>
<dbReference type="GO" id="GO:0003726">
    <property type="term" value="F:double-stranded RNA adenosine deaminase activity"/>
    <property type="evidence" value="ECO:0007669"/>
    <property type="project" value="InterPro"/>
</dbReference>
<accession>Q5NE12</accession>
<evidence type="ECO:0000256" key="8">
    <source>
        <dbReference type="SAM" id="MobiDB-lite"/>
    </source>
</evidence>
<keyword evidence="13" id="KW-0002">3D-structure</keyword>
<evidence type="ECO:0000256" key="7">
    <source>
        <dbReference type="PROSITE-ProRule" id="PRU10141"/>
    </source>
</evidence>
<protein>
    <submittedName>
        <fullName evidence="11">Z-DNA binding protein kinase</fullName>
    </submittedName>
</protein>
<dbReference type="ZFIN" id="ZDB-GENE-050301-2">
    <property type="gene designation" value="pkz"/>
</dbReference>
<evidence type="ECO:0000313" key="12">
    <source>
        <dbReference type="ZFIN" id="ZDB-GENE-050301-2"/>
    </source>
</evidence>
<dbReference type="PROSITE" id="PS50139">
    <property type="entry name" value="Z_BINDING"/>
    <property type="match status" value="1"/>
</dbReference>
<evidence type="ECO:0000256" key="2">
    <source>
        <dbReference type="ARBA" id="ARBA00022741"/>
    </source>
</evidence>
<dbReference type="PROSITE" id="PS50011">
    <property type="entry name" value="PROTEIN_KINASE_DOM"/>
    <property type="match status" value="1"/>
</dbReference>
<dbReference type="InterPro" id="IPR036388">
    <property type="entry name" value="WH-like_DNA-bd_sf"/>
</dbReference>
<comment type="similarity">
    <text evidence="6">Belongs to the protein kinase superfamily. Ser/Thr protein kinase family. GCN2 subfamily.</text>
</comment>
<dbReference type="AGR" id="ZFIN:ZDB-GENE-050301-2"/>
<dbReference type="EMBL" id="AJ852021">
    <property type="protein sequence ID" value="CAH68528.1"/>
    <property type="molecule type" value="mRNA"/>
</dbReference>
<name>Q5NE12_DANRE</name>
<dbReference type="Pfam" id="PF00069">
    <property type="entry name" value="Pkinase"/>
    <property type="match status" value="2"/>
</dbReference>
<dbReference type="SMART" id="SM00550">
    <property type="entry name" value="Zalpha"/>
    <property type="match status" value="2"/>
</dbReference>
<dbReference type="PROSITE" id="PS00107">
    <property type="entry name" value="PROTEIN_KINASE_ATP"/>
    <property type="match status" value="1"/>
</dbReference>
<sequence>MAKMSAENEIEMRICDYLRRHGRSTVQDIFKELKLEKSTVNRHLYSLQASKQVFKTVEDNKRPVWDLVESMNDEQKAKPEQIKPEMTRDAIEEKHVKDLLKSGGLKASHIASKLGQQTQSTNKLLYGLMEKGEVRKCSKSHMWTLKNDQERNGSGSDRKLTSVSGMSQTFDVIEELGDGGYGFVCKVKHKIDDKIYAVKRVEFNSEAEPEVKALARLDHPNIVRYFTCWPDSDNWMSNQETNEKSNTTGSSTDTDDTNERSASDDDVADDEDDDDDDVSDDVTLGMESLTFTESTSAAKASGQCDPTNHRTYLFIQMEFCEGGTLTSWIGERNYRGKQRIALEIHRIFYEISSGVEYIHSNNLIHRDLKPDNILFNDGKVKIGDFGLVAAQKNPSGDPIERSKRKGTPTYMSPEQENLRNYDEKTDIFPLGLMWFEMLWKISSGMERAEIWTNLRNQKLPDQFCERYPAENKFIEKMLSVTPEDRPHVKDIRLNLETFFSLHQNSLSQKTI</sequence>
<keyword evidence="3 11" id="KW-0418">Kinase</keyword>
<organism evidence="11">
    <name type="scientific">Danio rerio</name>
    <name type="common">Zebrafish</name>
    <name type="synonym">Brachydanio rerio</name>
    <dbReference type="NCBI Taxonomy" id="7955"/>
    <lineage>
        <taxon>Eukaryota</taxon>
        <taxon>Metazoa</taxon>
        <taxon>Chordata</taxon>
        <taxon>Craniata</taxon>
        <taxon>Vertebrata</taxon>
        <taxon>Euteleostomi</taxon>
        <taxon>Actinopterygii</taxon>
        <taxon>Neopterygii</taxon>
        <taxon>Teleostei</taxon>
        <taxon>Ostariophysi</taxon>
        <taxon>Cypriniformes</taxon>
        <taxon>Danionidae</taxon>
        <taxon>Danioninae</taxon>
        <taxon>Danio</taxon>
    </lineage>
</organism>
<dbReference type="InterPro" id="IPR042371">
    <property type="entry name" value="Z_dom"/>
</dbReference>
<dbReference type="InterPro" id="IPR011009">
    <property type="entry name" value="Kinase-like_dom_sf"/>
</dbReference>
<feature type="compositionally biased region" description="Acidic residues" evidence="8">
    <location>
        <begin position="264"/>
        <end position="280"/>
    </location>
</feature>
<dbReference type="InterPro" id="IPR000719">
    <property type="entry name" value="Prot_kinase_dom"/>
</dbReference>
<dbReference type="AlphaFoldDB" id="Q5NE12"/>
<evidence type="ECO:0000256" key="6">
    <source>
        <dbReference type="ARBA" id="ARBA00037982"/>
    </source>
</evidence>
<dbReference type="SMART" id="SM00220">
    <property type="entry name" value="S_TKc"/>
    <property type="match status" value="1"/>
</dbReference>
<feature type="region of interest" description="Disordered" evidence="8">
    <location>
        <begin position="237"/>
        <end position="281"/>
    </location>
</feature>
<dbReference type="Gene3D" id="1.10.10.10">
    <property type="entry name" value="Winged helix-like DNA-binding domain superfamily/Winged helix DNA-binding domain"/>
    <property type="match status" value="2"/>
</dbReference>
<proteinExistence type="evidence at protein level"/>
<dbReference type="FunFam" id="1.10.510.10:FF:000939">
    <property type="entry name" value="Z-DNA binding protein kinase"/>
    <property type="match status" value="1"/>
</dbReference>
<gene>
    <name evidence="11 12" type="primary">pkz</name>
</gene>
<dbReference type="PROSITE" id="PS00108">
    <property type="entry name" value="PROTEIN_KINASE_ST"/>
    <property type="match status" value="1"/>
</dbReference>
<dbReference type="PDB" id="5J6X">
    <property type="method" value="X-ray"/>
    <property type="resolution" value="2.49 A"/>
    <property type="chains" value="A/B=1-69"/>
</dbReference>
<evidence type="ECO:0000256" key="1">
    <source>
        <dbReference type="ARBA" id="ARBA00022679"/>
    </source>
</evidence>
<evidence type="ECO:0000256" key="3">
    <source>
        <dbReference type="ARBA" id="ARBA00022777"/>
    </source>
</evidence>
<evidence type="ECO:0000256" key="4">
    <source>
        <dbReference type="ARBA" id="ARBA00022840"/>
    </source>
</evidence>
<dbReference type="GO" id="GO:0003692">
    <property type="term" value="F:left-handed Z-DNA binding"/>
    <property type="evidence" value="ECO:0000314"/>
    <property type="project" value="ZFIN"/>
</dbReference>
<dbReference type="PANTHER" id="PTHR11042:SF166">
    <property type="entry name" value="EUKARYOTIC TRANSLATION INITIATION FACTOR 2-ALPHA KINASE 3"/>
    <property type="match status" value="1"/>
</dbReference>
<dbReference type="Pfam" id="PF02295">
    <property type="entry name" value="z-alpha"/>
    <property type="match status" value="1"/>
</dbReference>
<feature type="domain" description="Z-binding" evidence="10">
    <location>
        <begin position="4"/>
        <end position="69"/>
    </location>
</feature>
<keyword evidence="2 7" id="KW-0547">Nucleotide-binding</keyword>
<evidence type="ECO:0000259" key="9">
    <source>
        <dbReference type="PROSITE" id="PS50011"/>
    </source>
</evidence>
<evidence type="ECO:0000313" key="11">
    <source>
        <dbReference type="EMBL" id="CAH68528.1"/>
    </source>
</evidence>
<feature type="domain" description="Protein kinase" evidence="9">
    <location>
        <begin position="170"/>
        <end position="499"/>
    </location>
</feature>
<evidence type="ECO:0000256" key="5">
    <source>
        <dbReference type="ARBA" id="ARBA00022884"/>
    </source>
</evidence>
<keyword evidence="1" id="KW-0808">Transferase</keyword>
<dbReference type="SUPFAM" id="SSF46785">
    <property type="entry name" value="Winged helix' DNA-binding domain"/>
    <property type="match status" value="2"/>
</dbReference>
<feature type="binding site" evidence="7">
    <location>
        <position position="199"/>
    </location>
    <ligand>
        <name>ATP</name>
        <dbReference type="ChEBI" id="CHEBI:30616"/>
    </ligand>
</feature>
<dbReference type="GO" id="GO:0005524">
    <property type="term" value="F:ATP binding"/>
    <property type="evidence" value="ECO:0007669"/>
    <property type="project" value="UniProtKB-UniRule"/>
</dbReference>
<dbReference type="PDBsum" id="5J6X"/>
<keyword evidence="4 7" id="KW-0067">ATP-binding</keyword>
<dbReference type="InterPro" id="IPR050339">
    <property type="entry name" value="CC_SR_Kinase"/>
</dbReference>
<evidence type="ECO:0007829" key="13">
    <source>
        <dbReference type="PDB" id="5J6X"/>
    </source>
</evidence>
<dbReference type="GO" id="GO:0003723">
    <property type="term" value="F:RNA binding"/>
    <property type="evidence" value="ECO:0007669"/>
    <property type="project" value="UniProtKB-KW"/>
</dbReference>
<reference evidence="11" key="1">
    <citation type="journal article" date="2005" name="Proc. Natl. Acad. Sci. U.S.A.">
        <title>A PKR-like eukaryotic initiation factor 2alpha kinase from zebrafish contains Z-DNA binding domains instead of dsRNA binding domains.</title>
        <authorList>
            <person name="Rothenburg S."/>
            <person name="Deigendesch N."/>
            <person name="Dittmar K."/>
            <person name="Koch-Nolte F."/>
            <person name="Haag F."/>
            <person name="Lowenhaupt K."/>
            <person name="Rich A."/>
        </authorList>
    </citation>
    <scope>NUCLEOTIDE SEQUENCE</scope>
</reference>
<dbReference type="SMR" id="Q5NE12"/>
<dbReference type="FunFam" id="3.30.200.20:FF:000548">
    <property type="entry name" value="Z-DNA binding protein kinase"/>
    <property type="match status" value="1"/>
</dbReference>